<protein>
    <submittedName>
        <fullName evidence="1">Uncharacterized protein</fullName>
    </submittedName>
</protein>
<accession>A0A1B2IVN1</accession>
<dbReference type="AlphaFoldDB" id="A0A1B2IVN1"/>
<reference evidence="1 2" key="1">
    <citation type="submission" date="2016-03" db="EMBL/GenBank/DDBJ databases">
        <title>Pediococcus and Lactobacillus from brewery environment - whole genome sequencing and assembly.</title>
        <authorList>
            <person name="Behr J."/>
            <person name="Geissler A.J."/>
            <person name="Vogel R.F."/>
        </authorList>
    </citation>
    <scope>NUCLEOTIDE SEQUENCE [LARGE SCALE GENOMIC DNA]</scope>
    <source>
        <strain evidence="1 2">TMW 1.1995</strain>
    </source>
</reference>
<dbReference type="OrthoDB" id="2322182at2"/>
<dbReference type="Proteomes" id="UP000093267">
    <property type="component" value="Chromosome"/>
</dbReference>
<keyword evidence="2" id="KW-1185">Reference proteome</keyword>
<evidence type="ECO:0000313" key="1">
    <source>
        <dbReference type="EMBL" id="ANZ66078.1"/>
    </source>
</evidence>
<dbReference type="RefSeq" id="WP_065911374.1">
    <property type="nucleotide sequence ID" value="NZ_CP014915.1"/>
</dbReference>
<dbReference type="EMBL" id="CP014924">
    <property type="protein sequence ID" value="ANZ66078.1"/>
    <property type="molecule type" value="Genomic_DNA"/>
</dbReference>
<gene>
    <name evidence="1" type="ORF">AYR63_02225</name>
</gene>
<sequence>MAHNVSQDEELLGIFSDIENNRFHQGRQVNPGSMLYRTVKYADDAGYLKNAQIDDPSHSLATIDLSAATLTESGNQKLQELRENNAQAES</sequence>
<organism evidence="1 2">
    <name type="scientific">Secundilactobacillus paracollinoides</name>
    <dbReference type="NCBI Taxonomy" id="240427"/>
    <lineage>
        <taxon>Bacteria</taxon>
        <taxon>Bacillati</taxon>
        <taxon>Bacillota</taxon>
        <taxon>Bacilli</taxon>
        <taxon>Lactobacillales</taxon>
        <taxon>Lactobacillaceae</taxon>
        <taxon>Secundilactobacillus</taxon>
    </lineage>
</organism>
<dbReference type="KEGG" id="lpd:AYR62_00720"/>
<dbReference type="STRING" id="240427.AYR62_00720"/>
<name>A0A1B2IVN1_9LACO</name>
<proteinExistence type="predicted"/>
<evidence type="ECO:0000313" key="2">
    <source>
        <dbReference type="Proteomes" id="UP000093267"/>
    </source>
</evidence>